<feature type="transmembrane region" description="Helical" evidence="2">
    <location>
        <begin position="16"/>
        <end position="38"/>
    </location>
</feature>
<feature type="region of interest" description="Disordered" evidence="1">
    <location>
        <begin position="238"/>
        <end position="258"/>
    </location>
</feature>
<organism evidence="3 4">
    <name type="scientific">Saitozyma podzolica</name>
    <dbReference type="NCBI Taxonomy" id="1890683"/>
    <lineage>
        <taxon>Eukaryota</taxon>
        <taxon>Fungi</taxon>
        <taxon>Dikarya</taxon>
        <taxon>Basidiomycota</taxon>
        <taxon>Agaricomycotina</taxon>
        <taxon>Tremellomycetes</taxon>
        <taxon>Tremellales</taxon>
        <taxon>Trimorphomycetaceae</taxon>
        <taxon>Saitozyma</taxon>
    </lineage>
</organism>
<keyword evidence="2" id="KW-0472">Membrane</keyword>
<reference evidence="3 4" key="1">
    <citation type="submission" date="2018-11" db="EMBL/GenBank/DDBJ databases">
        <title>Genome sequence of Saitozyma podzolica DSM 27192.</title>
        <authorList>
            <person name="Aliyu H."/>
            <person name="Gorte O."/>
            <person name="Ochsenreither K."/>
        </authorList>
    </citation>
    <scope>NUCLEOTIDE SEQUENCE [LARGE SCALE GENOMIC DNA]</scope>
    <source>
        <strain evidence="3 4">DSM 27192</strain>
    </source>
</reference>
<feature type="compositionally biased region" description="Basic and acidic residues" evidence="1">
    <location>
        <begin position="89"/>
        <end position="111"/>
    </location>
</feature>
<dbReference type="AlphaFoldDB" id="A0A427YED2"/>
<evidence type="ECO:0000313" key="4">
    <source>
        <dbReference type="Proteomes" id="UP000279259"/>
    </source>
</evidence>
<accession>A0A427YED2</accession>
<proteinExistence type="predicted"/>
<evidence type="ECO:0000256" key="1">
    <source>
        <dbReference type="SAM" id="MobiDB-lite"/>
    </source>
</evidence>
<evidence type="ECO:0000313" key="3">
    <source>
        <dbReference type="EMBL" id="RSH89317.1"/>
    </source>
</evidence>
<feature type="region of interest" description="Disordered" evidence="1">
    <location>
        <begin position="168"/>
        <end position="190"/>
    </location>
</feature>
<evidence type="ECO:0000256" key="2">
    <source>
        <dbReference type="SAM" id="Phobius"/>
    </source>
</evidence>
<feature type="compositionally biased region" description="Low complexity" evidence="1">
    <location>
        <begin position="176"/>
        <end position="185"/>
    </location>
</feature>
<keyword evidence="2" id="KW-0812">Transmembrane</keyword>
<dbReference type="EMBL" id="RSCD01000014">
    <property type="protein sequence ID" value="RSH89317.1"/>
    <property type="molecule type" value="Genomic_DNA"/>
</dbReference>
<dbReference type="OrthoDB" id="10417631at2759"/>
<protein>
    <submittedName>
        <fullName evidence="3">Uncharacterized protein</fullName>
    </submittedName>
</protein>
<keyword evidence="4" id="KW-1185">Reference proteome</keyword>
<gene>
    <name evidence="3" type="ORF">EHS25_002429</name>
</gene>
<keyword evidence="2" id="KW-1133">Transmembrane helix</keyword>
<name>A0A427YED2_9TREE</name>
<sequence>MSSNNNGSGFGTAATYQSIIIALVAGGILATGIVSIIWRRRRYREIERALHDATIRGTRTRRKGGKEPGKMPGIWDVVVGQGGEEIEGEGGRGKRIEEQERHGRNGARREEGEPEPDASGAMAEGWNPTSIALVSQPRTTTEPYPESANQLDPTTLEIVVLIAMPSPDRPLISRASSSSSSSSTSYPRKPTHLVDYPVLYTTPSEADWFPPLELASARIPLPIRDAQEGREVERLMRLATERRAAPSRPPSPSMRVER</sequence>
<comment type="caution">
    <text evidence="3">The sequence shown here is derived from an EMBL/GenBank/DDBJ whole genome shotgun (WGS) entry which is preliminary data.</text>
</comment>
<feature type="region of interest" description="Disordered" evidence="1">
    <location>
        <begin position="82"/>
        <end position="125"/>
    </location>
</feature>
<dbReference type="Proteomes" id="UP000279259">
    <property type="component" value="Unassembled WGS sequence"/>
</dbReference>